<dbReference type="AlphaFoldDB" id="A0AAN7SAQ4"/>
<evidence type="ECO:0008006" key="4">
    <source>
        <dbReference type="Google" id="ProtNLM"/>
    </source>
</evidence>
<comment type="caution">
    <text evidence="2">The sequence shown here is derived from an EMBL/GenBank/DDBJ whole genome shotgun (WGS) entry which is preliminary data.</text>
</comment>
<feature type="chain" id="PRO_5043055477" description="EB domain-containing protein" evidence="1">
    <location>
        <begin position="23"/>
        <end position="134"/>
    </location>
</feature>
<gene>
    <name evidence="2" type="ORF">RN001_005680</name>
</gene>
<sequence>MKRSLIISLIVLVNNNITRTTADDGEGELNASCNSDKDCRYFGYLCKQNTCQCDQWYIPDKDNKICVGGVDQKCLYDEHCIDGAYCMNQVICKCKRDKSHILDQGFVCAGNSTAHQITVLLLLATTISGIFTII</sequence>
<keyword evidence="1" id="KW-0732">Signal</keyword>
<name>A0AAN7SAQ4_9COLE</name>
<proteinExistence type="predicted"/>
<evidence type="ECO:0000313" key="3">
    <source>
        <dbReference type="Proteomes" id="UP001353858"/>
    </source>
</evidence>
<protein>
    <recommendedName>
        <fullName evidence="4">EB domain-containing protein</fullName>
    </recommendedName>
</protein>
<dbReference type="Proteomes" id="UP001353858">
    <property type="component" value="Unassembled WGS sequence"/>
</dbReference>
<keyword evidence="3" id="KW-1185">Reference proteome</keyword>
<dbReference type="EMBL" id="JARPUR010000002">
    <property type="protein sequence ID" value="KAK4882361.1"/>
    <property type="molecule type" value="Genomic_DNA"/>
</dbReference>
<accession>A0AAN7SAQ4</accession>
<evidence type="ECO:0000256" key="1">
    <source>
        <dbReference type="SAM" id="SignalP"/>
    </source>
</evidence>
<feature type="signal peptide" evidence="1">
    <location>
        <begin position="1"/>
        <end position="22"/>
    </location>
</feature>
<evidence type="ECO:0000313" key="2">
    <source>
        <dbReference type="EMBL" id="KAK4882361.1"/>
    </source>
</evidence>
<organism evidence="2 3">
    <name type="scientific">Aquatica leii</name>
    <dbReference type="NCBI Taxonomy" id="1421715"/>
    <lineage>
        <taxon>Eukaryota</taxon>
        <taxon>Metazoa</taxon>
        <taxon>Ecdysozoa</taxon>
        <taxon>Arthropoda</taxon>
        <taxon>Hexapoda</taxon>
        <taxon>Insecta</taxon>
        <taxon>Pterygota</taxon>
        <taxon>Neoptera</taxon>
        <taxon>Endopterygota</taxon>
        <taxon>Coleoptera</taxon>
        <taxon>Polyphaga</taxon>
        <taxon>Elateriformia</taxon>
        <taxon>Elateroidea</taxon>
        <taxon>Lampyridae</taxon>
        <taxon>Luciolinae</taxon>
        <taxon>Aquatica</taxon>
    </lineage>
</organism>
<reference evidence="3" key="1">
    <citation type="submission" date="2023-01" db="EMBL/GenBank/DDBJ databases">
        <title>Key to firefly adult light organ development and bioluminescence: homeobox transcription factors regulate luciferase expression and transportation to peroxisome.</title>
        <authorList>
            <person name="Fu X."/>
        </authorList>
    </citation>
    <scope>NUCLEOTIDE SEQUENCE [LARGE SCALE GENOMIC DNA]</scope>
</reference>